<dbReference type="SUPFAM" id="SSF81901">
    <property type="entry name" value="HCP-like"/>
    <property type="match status" value="1"/>
</dbReference>
<keyword evidence="3" id="KW-1185">Reference proteome</keyword>
<dbReference type="STRING" id="6669.E9HPY7"/>
<feature type="repeat" description="TPR" evidence="1">
    <location>
        <begin position="499"/>
        <end position="532"/>
    </location>
</feature>
<dbReference type="Gene3D" id="1.25.40.10">
    <property type="entry name" value="Tetratricopeptide repeat domain"/>
    <property type="match status" value="3"/>
</dbReference>
<dbReference type="PANTHER" id="PTHR44200:SF1">
    <property type="entry name" value="DNAJ HOMOLOG SUBFAMILY C MEMBER 7"/>
    <property type="match status" value="1"/>
</dbReference>
<organism evidence="2 3">
    <name type="scientific">Daphnia pulex</name>
    <name type="common">Water flea</name>
    <dbReference type="NCBI Taxonomy" id="6669"/>
    <lineage>
        <taxon>Eukaryota</taxon>
        <taxon>Metazoa</taxon>
        <taxon>Ecdysozoa</taxon>
        <taxon>Arthropoda</taxon>
        <taxon>Crustacea</taxon>
        <taxon>Branchiopoda</taxon>
        <taxon>Diplostraca</taxon>
        <taxon>Cladocera</taxon>
        <taxon>Anomopoda</taxon>
        <taxon>Daphniidae</taxon>
        <taxon>Daphnia</taxon>
    </lineage>
</organism>
<evidence type="ECO:0000256" key="1">
    <source>
        <dbReference type="PROSITE-ProRule" id="PRU00339"/>
    </source>
</evidence>
<keyword evidence="1" id="KW-0802">TPR repeat</keyword>
<protein>
    <recommendedName>
        <fullName evidence="4">MYND-type domain-containing protein</fullName>
    </recommendedName>
</protein>
<gene>
    <name evidence="2" type="ORF">DAPPUDRAFT_332430</name>
</gene>
<dbReference type="OrthoDB" id="2423701at2759"/>
<dbReference type="KEGG" id="dpx:DAPPUDRAFT_332430"/>
<dbReference type="InterPro" id="IPR019734">
    <property type="entry name" value="TPR_rpt"/>
</dbReference>
<proteinExistence type="predicted"/>
<dbReference type="AlphaFoldDB" id="E9HPY7"/>
<dbReference type="Proteomes" id="UP000000305">
    <property type="component" value="Unassembled WGS sequence"/>
</dbReference>
<evidence type="ECO:0000313" key="3">
    <source>
        <dbReference type="Proteomes" id="UP000000305"/>
    </source>
</evidence>
<dbReference type="InterPro" id="IPR006597">
    <property type="entry name" value="Sel1-like"/>
</dbReference>
<evidence type="ECO:0008006" key="4">
    <source>
        <dbReference type="Google" id="ProtNLM"/>
    </source>
</evidence>
<dbReference type="EMBL" id="GL732712">
    <property type="protein sequence ID" value="EFX66202.1"/>
    <property type="molecule type" value="Genomic_DNA"/>
</dbReference>
<evidence type="ECO:0000313" key="2">
    <source>
        <dbReference type="EMBL" id="EFX66202.1"/>
    </source>
</evidence>
<dbReference type="PANTHER" id="PTHR44200">
    <property type="entry name" value="DNAJ HOMOLOG SUBFAMILY C MEMBER 7"/>
    <property type="match status" value="1"/>
</dbReference>
<sequence>MTNEMGVMNGITVQPSIADAEIRKSMQLLSTALNEHIKKCRSRNDDDKTKVMFHQVVDLMLADLSAFFLPPKHLKYKKVFRRALGIQPQLAQFDEESFDIDRHQHDLECLARIALSIKRNDVEEEIRKRLPYQPQGNNPTMNNETKIKDGWVKLKDEGKYLIEKKEWAQAMFRFSQAIYLNSEEGNLYCYRAMCEIRLSKFQLAIEDAEDAIDLNPKCSEFRNTLSKAHLGLCSPQIKVATKSPKTMLQENQKCEEAFPVLQRAAENGLAEAQYRLGRMMIYGDGCPRNELAAKKWLLRARDQGFKPKALRTEKWVDDMMRHAKSLIQFESENKININGLSLAKRIERFSFFTHFKFDSIDELLESAITFETRLPAKQSDSIMKPVVEEWMPLMIERAKTRSLKAQSFFVAHELIIKSKKLLLQNQTVESFKMLREARRLWDCPIIDTTIFSDAAEEMLKNNLANAEAYHVLVFSDKASSTENQLWLAMQSVTLDPSVPDFHCALGRVYGIMGDYQRALKCIDHALKLAVHSDWLYERASFIRLSKDNPDSEVINAYEKYLSCSSSDDFHVPDAHYFIALAYYLMSHSKKFRISLKNGQKAESPETRLPCFLSVSNSECVAKEVLKRILKPKSRENKQNEVKISEIFCVVCSKCNPSMYCLFCRKWVCARDEHDFQGILHDCQVSHVAKHKSAIVALF</sequence>
<reference evidence="2 3" key="1">
    <citation type="journal article" date="2011" name="Science">
        <title>The ecoresponsive genome of Daphnia pulex.</title>
        <authorList>
            <person name="Colbourne J.K."/>
            <person name="Pfrender M.E."/>
            <person name="Gilbert D."/>
            <person name="Thomas W.K."/>
            <person name="Tucker A."/>
            <person name="Oakley T.H."/>
            <person name="Tokishita S."/>
            <person name="Aerts A."/>
            <person name="Arnold G.J."/>
            <person name="Basu M.K."/>
            <person name="Bauer D.J."/>
            <person name="Caceres C.E."/>
            <person name="Carmel L."/>
            <person name="Casola C."/>
            <person name="Choi J.H."/>
            <person name="Detter J.C."/>
            <person name="Dong Q."/>
            <person name="Dusheyko S."/>
            <person name="Eads B.D."/>
            <person name="Frohlich T."/>
            <person name="Geiler-Samerotte K.A."/>
            <person name="Gerlach D."/>
            <person name="Hatcher P."/>
            <person name="Jogdeo S."/>
            <person name="Krijgsveld J."/>
            <person name="Kriventseva E.V."/>
            <person name="Kultz D."/>
            <person name="Laforsch C."/>
            <person name="Lindquist E."/>
            <person name="Lopez J."/>
            <person name="Manak J.R."/>
            <person name="Muller J."/>
            <person name="Pangilinan J."/>
            <person name="Patwardhan R.P."/>
            <person name="Pitluck S."/>
            <person name="Pritham E.J."/>
            <person name="Rechtsteiner A."/>
            <person name="Rho M."/>
            <person name="Rogozin I.B."/>
            <person name="Sakarya O."/>
            <person name="Salamov A."/>
            <person name="Schaack S."/>
            <person name="Shapiro H."/>
            <person name="Shiga Y."/>
            <person name="Skalitzky C."/>
            <person name="Smith Z."/>
            <person name="Souvorov A."/>
            <person name="Sung W."/>
            <person name="Tang Z."/>
            <person name="Tsuchiya D."/>
            <person name="Tu H."/>
            <person name="Vos H."/>
            <person name="Wang M."/>
            <person name="Wolf Y.I."/>
            <person name="Yamagata H."/>
            <person name="Yamada T."/>
            <person name="Ye Y."/>
            <person name="Shaw J.R."/>
            <person name="Andrews J."/>
            <person name="Crease T.J."/>
            <person name="Tang H."/>
            <person name="Lucas S.M."/>
            <person name="Robertson H.M."/>
            <person name="Bork P."/>
            <person name="Koonin E.V."/>
            <person name="Zdobnov E.M."/>
            <person name="Grigoriev I.V."/>
            <person name="Lynch M."/>
            <person name="Boore J.L."/>
        </authorList>
    </citation>
    <scope>NUCLEOTIDE SEQUENCE [LARGE SCALE GENOMIC DNA]</scope>
</reference>
<dbReference type="HOGENOM" id="CLU_394979_0_0_1"/>
<dbReference type="InterPro" id="IPR052758">
    <property type="entry name" value="SRC_co-chaperone"/>
</dbReference>
<name>E9HPY7_DAPPU</name>
<dbReference type="InterPro" id="IPR011990">
    <property type="entry name" value="TPR-like_helical_dom_sf"/>
</dbReference>
<dbReference type="SMART" id="SM00028">
    <property type="entry name" value="TPR"/>
    <property type="match status" value="3"/>
</dbReference>
<accession>E9HPY7</accession>
<dbReference type="Pfam" id="PF13181">
    <property type="entry name" value="TPR_8"/>
    <property type="match status" value="1"/>
</dbReference>
<dbReference type="eggNOG" id="ENOG502SV10">
    <property type="taxonomic scope" value="Eukaryota"/>
</dbReference>
<dbReference type="PROSITE" id="PS50005">
    <property type="entry name" value="TPR"/>
    <property type="match status" value="1"/>
</dbReference>
<dbReference type="SMART" id="SM00671">
    <property type="entry name" value="SEL1"/>
    <property type="match status" value="1"/>
</dbReference>
<dbReference type="InParanoid" id="E9HPY7"/>
<dbReference type="Pfam" id="PF08238">
    <property type="entry name" value="Sel1"/>
    <property type="match status" value="1"/>
</dbReference>